<protein>
    <submittedName>
        <fullName evidence="1">Uncharacterized protein</fullName>
    </submittedName>
</protein>
<comment type="caution">
    <text evidence="1">The sequence shown here is derived from an EMBL/GenBank/DDBJ whole genome shotgun (WGS) entry which is preliminary data.</text>
</comment>
<dbReference type="VEuPathDB" id="FungiDB:H257_08449"/>
<dbReference type="Proteomes" id="UP000469452">
    <property type="component" value="Unassembled WGS sequence"/>
</dbReference>
<organism evidence="1 2">
    <name type="scientific">Aphanomyces astaci</name>
    <name type="common">Crayfish plague agent</name>
    <dbReference type="NCBI Taxonomy" id="112090"/>
    <lineage>
        <taxon>Eukaryota</taxon>
        <taxon>Sar</taxon>
        <taxon>Stramenopiles</taxon>
        <taxon>Oomycota</taxon>
        <taxon>Saprolegniomycetes</taxon>
        <taxon>Saprolegniales</taxon>
        <taxon>Verrucalvaceae</taxon>
        <taxon>Aphanomyces</taxon>
    </lineage>
</organism>
<reference evidence="1 2" key="1">
    <citation type="submission" date="2019-06" db="EMBL/GenBank/DDBJ databases">
        <title>Genomics analysis of Aphanomyces spp. identifies a new class of oomycete effector associated with host adaptation.</title>
        <authorList>
            <person name="Gaulin E."/>
        </authorList>
    </citation>
    <scope>NUCLEOTIDE SEQUENCE [LARGE SCALE GENOMIC DNA]</scope>
    <source>
        <strain evidence="1 2">E</strain>
    </source>
</reference>
<name>A0A6A4YXH2_APHAT</name>
<dbReference type="EMBL" id="VJMI01020777">
    <property type="protein sequence ID" value="KAF0703392.1"/>
    <property type="molecule type" value="Genomic_DNA"/>
</dbReference>
<proteinExistence type="predicted"/>
<accession>A0A6A4YXH2</accession>
<evidence type="ECO:0000313" key="1">
    <source>
        <dbReference type="EMBL" id="KAF0703392.1"/>
    </source>
</evidence>
<gene>
    <name evidence="1" type="ORF">AaE_015392</name>
</gene>
<dbReference type="AlphaFoldDB" id="A0A6A4YXH2"/>
<evidence type="ECO:0000313" key="2">
    <source>
        <dbReference type="Proteomes" id="UP000469452"/>
    </source>
</evidence>
<sequence>MEAERSRKEWQDFRTDNKRHFERIKDAFGLLNEAQSRTSKQVMNVAGEVGALTRLKESVVHNGQVISEVRQAYVEILPKLQDMYVLERKREAIAAVHRLGCVDTPRM</sequence>